<evidence type="ECO:0000313" key="2">
    <source>
        <dbReference type="EMBL" id="KQC85127.1"/>
    </source>
</evidence>
<dbReference type="AlphaFoldDB" id="A0AAW3JQL4"/>
<dbReference type="Proteomes" id="UP000050833">
    <property type="component" value="Unassembled WGS sequence"/>
</dbReference>
<proteinExistence type="predicted"/>
<feature type="transmembrane region" description="Helical" evidence="1">
    <location>
        <begin position="61"/>
        <end position="82"/>
    </location>
</feature>
<feature type="transmembrane region" description="Helical" evidence="1">
    <location>
        <begin position="266"/>
        <end position="289"/>
    </location>
</feature>
<protein>
    <recommendedName>
        <fullName evidence="4">ABC-2 family transporter protein</fullName>
    </recommendedName>
</protein>
<gene>
    <name evidence="2" type="ORF">APZ18_10520</name>
</gene>
<reference evidence="2 3" key="1">
    <citation type="submission" date="2015-10" db="EMBL/GenBank/DDBJ databases">
        <title>Butyribacter intestini gen. nov., sp. nov., a butyric acid-producing bacterium of the family Lachnospiraceae isolated from the human faeces.</title>
        <authorList>
            <person name="Zou Y."/>
            <person name="Xue W."/>
            <person name="Luo G."/>
            <person name="Lv M."/>
        </authorList>
    </citation>
    <scope>NUCLEOTIDE SEQUENCE [LARGE SCALE GENOMIC DNA]</scope>
    <source>
        <strain evidence="2 3">TF01-11</strain>
    </source>
</reference>
<dbReference type="GO" id="GO:0140359">
    <property type="term" value="F:ABC-type transporter activity"/>
    <property type="evidence" value="ECO:0007669"/>
    <property type="project" value="InterPro"/>
</dbReference>
<feature type="transmembrane region" description="Helical" evidence="1">
    <location>
        <begin position="20"/>
        <end position="41"/>
    </location>
</feature>
<dbReference type="PANTHER" id="PTHR43471:SF12">
    <property type="entry name" value="HYPOTHETICAL MEMBRANE PROTEIN, CONSERVED"/>
    <property type="match status" value="1"/>
</dbReference>
<feature type="transmembrane region" description="Helical" evidence="1">
    <location>
        <begin position="145"/>
        <end position="165"/>
    </location>
</feature>
<keyword evidence="1" id="KW-0812">Transmembrane</keyword>
<evidence type="ECO:0000313" key="3">
    <source>
        <dbReference type="Proteomes" id="UP000050833"/>
    </source>
</evidence>
<organism evidence="2 3">
    <name type="scientific">Butyribacter intestini</name>
    <dbReference type="NCBI Taxonomy" id="1703332"/>
    <lineage>
        <taxon>Bacteria</taxon>
        <taxon>Bacillati</taxon>
        <taxon>Bacillota</taxon>
        <taxon>Clostridia</taxon>
        <taxon>Lachnospirales</taxon>
        <taxon>Lachnospiraceae</taxon>
        <taxon>Butyribacter</taxon>
    </lineage>
</organism>
<dbReference type="Pfam" id="PF12679">
    <property type="entry name" value="ABC2_membrane_2"/>
    <property type="match status" value="1"/>
</dbReference>
<comment type="caution">
    <text evidence="2">The sequence shown here is derived from an EMBL/GenBank/DDBJ whole genome shotgun (WGS) entry which is preliminary data.</text>
</comment>
<keyword evidence="1" id="KW-1133">Transmembrane helix</keyword>
<dbReference type="RefSeq" id="WP_055944690.1">
    <property type="nucleotide sequence ID" value="NZ_JAQDCV010000005.1"/>
</dbReference>
<dbReference type="GO" id="GO:0005886">
    <property type="term" value="C:plasma membrane"/>
    <property type="evidence" value="ECO:0007669"/>
    <property type="project" value="UniProtKB-SubCell"/>
</dbReference>
<dbReference type="PANTHER" id="PTHR43471">
    <property type="entry name" value="ABC TRANSPORTER PERMEASE"/>
    <property type="match status" value="1"/>
</dbReference>
<feature type="transmembrane region" description="Helical" evidence="1">
    <location>
        <begin position="177"/>
        <end position="201"/>
    </location>
</feature>
<feature type="transmembrane region" description="Helical" evidence="1">
    <location>
        <begin position="119"/>
        <end position="139"/>
    </location>
</feature>
<dbReference type="EMBL" id="LLKB01000005">
    <property type="protein sequence ID" value="KQC85127.1"/>
    <property type="molecule type" value="Genomic_DNA"/>
</dbReference>
<evidence type="ECO:0000256" key="1">
    <source>
        <dbReference type="SAM" id="Phobius"/>
    </source>
</evidence>
<sequence>MRIRINPVYGKELKMKVRSVKFALTIFLFNMMLGIVAITGFEVMFNMHLNPYVDYSGAAKVFYILVSMEILTVMFLIPSFTAGSIAGEREKQTLDILLTTTLTPGEIIMGKLMSSISMVFLLVVSSLPIISIVFTIGGIGMEDMLMFMLEILIISFFIGSMGMLASTMLKKTVQATVCSFAQIVLVCGGTVVVVIVAYIAAKLYYYNCMGAVGSMPDVSSVLFILLINPAFTIVQMTAKHCESISVISKAAGMLNGSMPSTIVDNWFRLSMISQMIVTVILLRISAILLKPTRKKKTVS</sequence>
<evidence type="ECO:0008006" key="4">
    <source>
        <dbReference type="Google" id="ProtNLM"/>
    </source>
</evidence>
<name>A0AAW3JQL4_9FIRM</name>
<keyword evidence="3" id="KW-1185">Reference proteome</keyword>
<accession>A0AAW3JQL4</accession>
<keyword evidence="1" id="KW-0472">Membrane</keyword>